<evidence type="ECO:0000313" key="3">
    <source>
        <dbReference type="Proteomes" id="UP001060070"/>
    </source>
</evidence>
<dbReference type="AlphaFoldDB" id="A0AB38T5L5"/>
<dbReference type="EMBL" id="CP088147">
    <property type="protein sequence ID" value="UTU49806.1"/>
    <property type="molecule type" value="Genomic_DNA"/>
</dbReference>
<keyword evidence="1" id="KW-1133">Transmembrane helix</keyword>
<keyword evidence="1" id="KW-0812">Transmembrane</keyword>
<evidence type="ECO:0008006" key="4">
    <source>
        <dbReference type="Google" id="ProtNLM"/>
    </source>
</evidence>
<organism evidence="2 3">
    <name type="scientific">Mesorhizobium ciceri</name>
    <dbReference type="NCBI Taxonomy" id="39645"/>
    <lineage>
        <taxon>Bacteria</taxon>
        <taxon>Pseudomonadati</taxon>
        <taxon>Pseudomonadota</taxon>
        <taxon>Alphaproteobacteria</taxon>
        <taxon>Hyphomicrobiales</taxon>
        <taxon>Phyllobacteriaceae</taxon>
        <taxon>Mesorhizobium</taxon>
    </lineage>
</organism>
<sequence length="56" mass="6072">MSDGRHDKDGDNGPVFSAEQARQGEIILRTRTRRVIFIAGLVGIVILAIVVRLAIG</sequence>
<evidence type="ECO:0000256" key="1">
    <source>
        <dbReference type="SAM" id="Phobius"/>
    </source>
</evidence>
<proteinExistence type="predicted"/>
<feature type="transmembrane region" description="Helical" evidence="1">
    <location>
        <begin position="35"/>
        <end position="55"/>
    </location>
</feature>
<dbReference type="Proteomes" id="UP001060070">
    <property type="component" value="Chromosome"/>
</dbReference>
<keyword evidence="1" id="KW-0472">Membrane</keyword>
<dbReference type="RefSeq" id="WP_081714449.1">
    <property type="nucleotide sequence ID" value="NZ_CP088147.1"/>
</dbReference>
<gene>
    <name evidence="2" type="ORF">LRP29_20190</name>
</gene>
<protein>
    <recommendedName>
        <fullName evidence="4">Peptide ABC transporter permease</fullName>
    </recommendedName>
</protein>
<keyword evidence="3" id="KW-1185">Reference proteome</keyword>
<name>A0AB38T5L5_9HYPH</name>
<evidence type="ECO:0000313" key="2">
    <source>
        <dbReference type="EMBL" id="UTU49806.1"/>
    </source>
</evidence>
<reference evidence="2 3" key="1">
    <citation type="journal article" date="2022" name="Microbiol. Resour. Announc.">
        <title>Complete Genome Sequence of Mesorhizobium ciceri Strain R30, a Rhizobium Used as a Commercial Inoculant for Chickpea in Argentina.</title>
        <authorList>
            <person name="Foresto E."/>
            <person name="Revale S."/>
            <person name="Primo E."/>
            <person name="Nievas F."/>
            <person name="Carezzano E."/>
            <person name="Puente M."/>
            <person name="Alzari P."/>
            <person name="Mart M."/>
            <person name="Ben-Assaya M."/>
            <person name="Mornico D."/>
            <person name="Santoro M."/>
            <person name="Mart F."/>
            <person name="Giordano W."/>
            <person name="Bogino P."/>
        </authorList>
    </citation>
    <scope>NUCLEOTIDE SEQUENCE [LARGE SCALE GENOMIC DNA]</scope>
    <source>
        <strain evidence="2 3">R30</strain>
    </source>
</reference>
<accession>A0AB38T5L5</accession>